<dbReference type="SMART" id="SM00895">
    <property type="entry name" value="FCD"/>
    <property type="match status" value="1"/>
</dbReference>
<dbReference type="Gene3D" id="1.10.10.10">
    <property type="entry name" value="Winged helix-like DNA-binding domain superfamily/Winged helix DNA-binding domain"/>
    <property type="match status" value="1"/>
</dbReference>
<dbReference type="Pfam" id="PF00392">
    <property type="entry name" value="GntR"/>
    <property type="match status" value="1"/>
</dbReference>
<dbReference type="Pfam" id="PF07729">
    <property type="entry name" value="FCD"/>
    <property type="match status" value="1"/>
</dbReference>
<dbReference type="Proteomes" id="UP000430670">
    <property type="component" value="Unassembled WGS sequence"/>
</dbReference>
<accession>A0A6I3SP26</accession>
<gene>
    <name evidence="5" type="ORF">GJ688_14955</name>
</gene>
<feature type="domain" description="HTH gntR-type" evidence="4">
    <location>
        <begin position="9"/>
        <end position="77"/>
    </location>
</feature>
<dbReference type="SMART" id="SM00345">
    <property type="entry name" value="HTH_GNTR"/>
    <property type="match status" value="1"/>
</dbReference>
<dbReference type="PRINTS" id="PR00035">
    <property type="entry name" value="HTHGNTR"/>
</dbReference>
<name>A0A6I3SP26_HELMO</name>
<dbReference type="AlphaFoldDB" id="A0A6I3SP26"/>
<dbReference type="PANTHER" id="PTHR43537">
    <property type="entry name" value="TRANSCRIPTIONAL REGULATOR, GNTR FAMILY"/>
    <property type="match status" value="1"/>
</dbReference>
<dbReference type="GO" id="GO:0003677">
    <property type="term" value="F:DNA binding"/>
    <property type="evidence" value="ECO:0007669"/>
    <property type="project" value="UniProtKB-KW"/>
</dbReference>
<keyword evidence="2" id="KW-0238">DNA-binding</keyword>
<keyword evidence="3" id="KW-0804">Transcription</keyword>
<evidence type="ECO:0000256" key="1">
    <source>
        <dbReference type="ARBA" id="ARBA00023015"/>
    </source>
</evidence>
<evidence type="ECO:0000256" key="2">
    <source>
        <dbReference type="ARBA" id="ARBA00023125"/>
    </source>
</evidence>
<dbReference type="InterPro" id="IPR008920">
    <property type="entry name" value="TF_FadR/GntR_C"/>
</dbReference>
<evidence type="ECO:0000313" key="5">
    <source>
        <dbReference type="EMBL" id="MTV50272.1"/>
    </source>
</evidence>
<dbReference type="InterPro" id="IPR011711">
    <property type="entry name" value="GntR_C"/>
</dbReference>
<evidence type="ECO:0000259" key="4">
    <source>
        <dbReference type="PROSITE" id="PS50949"/>
    </source>
</evidence>
<dbReference type="InterPro" id="IPR036388">
    <property type="entry name" value="WH-like_DNA-bd_sf"/>
</dbReference>
<protein>
    <submittedName>
        <fullName evidence="5">FCD domain-containing protein</fullName>
    </submittedName>
</protein>
<dbReference type="PROSITE" id="PS50949">
    <property type="entry name" value="HTH_GNTR"/>
    <property type="match status" value="1"/>
</dbReference>
<keyword evidence="6" id="KW-1185">Reference proteome</keyword>
<keyword evidence="1" id="KW-0805">Transcription regulation</keyword>
<dbReference type="Gene3D" id="1.20.120.530">
    <property type="entry name" value="GntR ligand-binding domain-like"/>
    <property type="match status" value="1"/>
</dbReference>
<organism evidence="5 6">
    <name type="scientific">Heliobacterium mobile</name>
    <name type="common">Heliobacillus mobilis</name>
    <dbReference type="NCBI Taxonomy" id="28064"/>
    <lineage>
        <taxon>Bacteria</taxon>
        <taxon>Bacillati</taxon>
        <taxon>Bacillota</taxon>
        <taxon>Clostridia</taxon>
        <taxon>Eubacteriales</taxon>
        <taxon>Heliobacteriaceae</taxon>
        <taxon>Heliobacterium</taxon>
    </lineage>
</organism>
<dbReference type="GO" id="GO:0003700">
    <property type="term" value="F:DNA-binding transcription factor activity"/>
    <property type="evidence" value="ECO:0007669"/>
    <property type="project" value="InterPro"/>
</dbReference>
<evidence type="ECO:0000313" key="6">
    <source>
        <dbReference type="Proteomes" id="UP000430670"/>
    </source>
</evidence>
<dbReference type="OrthoDB" id="9799482at2"/>
<dbReference type="PANTHER" id="PTHR43537:SF5">
    <property type="entry name" value="UXU OPERON TRANSCRIPTIONAL REGULATOR"/>
    <property type="match status" value="1"/>
</dbReference>
<dbReference type="SUPFAM" id="SSF46785">
    <property type="entry name" value="Winged helix' DNA-binding domain"/>
    <property type="match status" value="1"/>
</dbReference>
<dbReference type="CDD" id="cd07377">
    <property type="entry name" value="WHTH_GntR"/>
    <property type="match status" value="1"/>
</dbReference>
<proteinExistence type="predicted"/>
<evidence type="ECO:0000256" key="3">
    <source>
        <dbReference type="ARBA" id="ARBA00023163"/>
    </source>
</evidence>
<dbReference type="InterPro" id="IPR036390">
    <property type="entry name" value="WH_DNA-bd_sf"/>
</dbReference>
<dbReference type="EMBL" id="WNKU01000021">
    <property type="protein sequence ID" value="MTV50272.1"/>
    <property type="molecule type" value="Genomic_DNA"/>
</dbReference>
<sequence>MELRPIRTKKIYEEIVDQIKDLIRSGNLKAGDRLLSERELAEHLKVSRAAVREALSALEAMGMIDIKPGDGAFIRQPSVNGIIEPLAMLLLVEQDLPRQILEVRKIMEVGGAGLAAQRRKESNLQSMQLALQQMEQDIQNSVTGEDADFRFHFAVAEAAENSLLLRLMHTISDTMRQTLRTSRIQLLATPGVRERLLDEHIKVYRAIENGDAPAAQELMYDHLYRVELSIYKHLNM</sequence>
<reference evidence="5 6" key="1">
    <citation type="submission" date="2019-11" db="EMBL/GenBank/DDBJ databases">
        <title>Whole-genome sequence of a the green, strictly anaerobic photosynthetic bacterium Heliobacillus mobilis DSM 6151.</title>
        <authorList>
            <person name="Kyndt J.A."/>
            <person name="Meyer T.E."/>
        </authorList>
    </citation>
    <scope>NUCLEOTIDE SEQUENCE [LARGE SCALE GENOMIC DNA]</scope>
    <source>
        <strain evidence="5 6">DSM 6151</strain>
    </source>
</reference>
<dbReference type="SUPFAM" id="SSF48008">
    <property type="entry name" value="GntR ligand-binding domain-like"/>
    <property type="match status" value="1"/>
</dbReference>
<dbReference type="InterPro" id="IPR000524">
    <property type="entry name" value="Tscrpt_reg_HTH_GntR"/>
</dbReference>
<comment type="caution">
    <text evidence="5">The sequence shown here is derived from an EMBL/GenBank/DDBJ whole genome shotgun (WGS) entry which is preliminary data.</text>
</comment>